<evidence type="ECO:0000313" key="3">
    <source>
        <dbReference type="Proteomes" id="UP000886998"/>
    </source>
</evidence>
<sequence>MGVRFDDDDDLRMISLVAAIESTDEFLNLAIHYFSKLFSFGLGELEIMKVVSPLETGGSSSVKAGAWVEVRRDGLTEKGGDDGNSRETPEAKGYKTEGMGSTEHPREDQS</sequence>
<keyword evidence="3" id="KW-1185">Reference proteome</keyword>
<proteinExistence type="predicted"/>
<feature type="region of interest" description="Disordered" evidence="1">
    <location>
        <begin position="73"/>
        <end position="110"/>
    </location>
</feature>
<dbReference type="AlphaFoldDB" id="A0A8X6J8K8"/>
<protein>
    <submittedName>
        <fullName evidence="2">Uncharacterized protein</fullName>
    </submittedName>
</protein>
<feature type="compositionally biased region" description="Basic and acidic residues" evidence="1">
    <location>
        <begin position="73"/>
        <end position="95"/>
    </location>
</feature>
<name>A0A8X6J8K8_9ARAC</name>
<dbReference type="EMBL" id="BMAV01025981">
    <property type="protein sequence ID" value="GFS46332.1"/>
    <property type="molecule type" value="Genomic_DNA"/>
</dbReference>
<dbReference type="Proteomes" id="UP000886998">
    <property type="component" value="Unassembled WGS sequence"/>
</dbReference>
<comment type="caution">
    <text evidence="2">The sequence shown here is derived from an EMBL/GenBank/DDBJ whole genome shotgun (WGS) entry which is preliminary data.</text>
</comment>
<accession>A0A8X6J8K8</accession>
<gene>
    <name evidence="2" type="ORF">TNIN_130831</name>
</gene>
<reference evidence="2" key="1">
    <citation type="submission" date="2020-08" db="EMBL/GenBank/DDBJ databases">
        <title>Multicomponent nature underlies the extraordinary mechanical properties of spider dragline silk.</title>
        <authorList>
            <person name="Kono N."/>
            <person name="Nakamura H."/>
            <person name="Mori M."/>
            <person name="Yoshida Y."/>
            <person name="Ohtoshi R."/>
            <person name="Malay A.D."/>
            <person name="Moran D.A.P."/>
            <person name="Tomita M."/>
            <person name="Numata K."/>
            <person name="Arakawa K."/>
        </authorList>
    </citation>
    <scope>NUCLEOTIDE SEQUENCE</scope>
</reference>
<organism evidence="2 3">
    <name type="scientific">Trichonephila inaurata madagascariensis</name>
    <dbReference type="NCBI Taxonomy" id="2747483"/>
    <lineage>
        <taxon>Eukaryota</taxon>
        <taxon>Metazoa</taxon>
        <taxon>Ecdysozoa</taxon>
        <taxon>Arthropoda</taxon>
        <taxon>Chelicerata</taxon>
        <taxon>Arachnida</taxon>
        <taxon>Araneae</taxon>
        <taxon>Araneomorphae</taxon>
        <taxon>Entelegynae</taxon>
        <taxon>Araneoidea</taxon>
        <taxon>Nephilidae</taxon>
        <taxon>Trichonephila</taxon>
        <taxon>Trichonephila inaurata</taxon>
    </lineage>
</organism>
<evidence type="ECO:0000256" key="1">
    <source>
        <dbReference type="SAM" id="MobiDB-lite"/>
    </source>
</evidence>
<evidence type="ECO:0000313" key="2">
    <source>
        <dbReference type="EMBL" id="GFS46332.1"/>
    </source>
</evidence>